<evidence type="ECO:0000313" key="3">
    <source>
        <dbReference type="EMBL" id="GGF92686.1"/>
    </source>
</evidence>
<dbReference type="InterPro" id="IPR014911">
    <property type="entry name" value="PilS_N"/>
</dbReference>
<dbReference type="Proteomes" id="UP000636949">
    <property type="component" value="Unassembled WGS sequence"/>
</dbReference>
<proteinExistence type="predicted"/>
<feature type="transmembrane region" description="Helical" evidence="1">
    <location>
        <begin position="21"/>
        <end position="45"/>
    </location>
</feature>
<dbReference type="Pfam" id="PF07963">
    <property type="entry name" value="N_methyl"/>
    <property type="match status" value="1"/>
</dbReference>
<keyword evidence="1" id="KW-0812">Transmembrane</keyword>
<keyword evidence="1" id="KW-0472">Membrane</keyword>
<dbReference type="RefSeq" id="WP_117002097.1">
    <property type="nucleotide sequence ID" value="NZ_BMJS01000005.1"/>
</dbReference>
<dbReference type="InterPro" id="IPR012902">
    <property type="entry name" value="N_methyl_site"/>
</dbReference>
<name>A0A8J3E8M5_9GAMM</name>
<feature type="domain" description="Type 4 secretion system PilS N-terminal" evidence="2">
    <location>
        <begin position="54"/>
        <end position="185"/>
    </location>
</feature>
<reference evidence="3" key="2">
    <citation type="submission" date="2020-09" db="EMBL/GenBank/DDBJ databases">
        <authorList>
            <person name="Sun Q."/>
            <person name="Zhou Y."/>
        </authorList>
    </citation>
    <scope>NUCLEOTIDE SEQUENCE</scope>
    <source>
        <strain evidence="3">CGMCC 1.15758</strain>
    </source>
</reference>
<sequence length="187" mass="20010">MKIKQLSIKHKKYSKYKNQQGFSLIELALVIAVIAIMIIGSIVIYNSLSGNVKNEEMTKQISMISEGVTKLYRPSGGDYTGLTTQTVINAGFVMSDMLHGAVGAQVIGTSWYGKDNTSVITVAPYNTTQFQITVTNIPKDNCTTIGAKYLHGNSLGVTANGQAVTTSDTLATACAGNDPATLVLTFY</sequence>
<organism evidence="3 4">
    <name type="scientific">Cysteiniphilum litorale</name>
    <dbReference type="NCBI Taxonomy" id="2056700"/>
    <lineage>
        <taxon>Bacteria</taxon>
        <taxon>Pseudomonadati</taxon>
        <taxon>Pseudomonadota</taxon>
        <taxon>Gammaproteobacteria</taxon>
        <taxon>Thiotrichales</taxon>
        <taxon>Fastidiosibacteraceae</taxon>
        <taxon>Cysteiniphilum</taxon>
    </lineage>
</organism>
<dbReference type="NCBIfam" id="TIGR02532">
    <property type="entry name" value="IV_pilin_GFxxxE"/>
    <property type="match status" value="1"/>
</dbReference>
<dbReference type="Gene3D" id="3.30.1690.10">
    <property type="entry name" value="TcpA-like pilin"/>
    <property type="match status" value="1"/>
</dbReference>
<dbReference type="EMBL" id="BMJS01000005">
    <property type="protein sequence ID" value="GGF92686.1"/>
    <property type="molecule type" value="Genomic_DNA"/>
</dbReference>
<dbReference type="PROSITE" id="PS00409">
    <property type="entry name" value="PROKAR_NTER_METHYL"/>
    <property type="match status" value="1"/>
</dbReference>
<evidence type="ECO:0000259" key="2">
    <source>
        <dbReference type="Pfam" id="PF08805"/>
    </source>
</evidence>
<evidence type="ECO:0000256" key="1">
    <source>
        <dbReference type="SAM" id="Phobius"/>
    </source>
</evidence>
<gene>
    <name evidence="3" type="ORF">GCM10010995_07310</name>
</gene>
<accession>A0A8J3E8M5</accession>
<dbReference type="AlphaFoldDB" id="A0A8J3E8M5"/>
<dbReference type="OrthoDB" id="5625821at2"/>
<keyword evidence="4" id="KW-1185">Reference proteome</keyword>
<protein>
    <recommendedName>
        <fullName evidence="2">Type 4 secretion system PilS N-terminal domain-containing protein</fullName>
    </recommendedName>
</protein>
<dbReference type="Pfam" id="PF08805">
    <property type="entry name" value="PilS"/>
    <property type="match status" value="1"/>
</dbReference>
<dbReference type="InterPro" id="IPR045584">
    <property type="entry name" value="Pilin-like"/>
</dbReference>
<keyword evidence="1" id="KW-1133">Transmembrane helix</keyword>
<reference evidence="3" key="1">
    <citation type="journal article" date="2014" name="Int. J. Syst. Evol. Microbiol.">
        <title>Complete genome sequence of Corynebacterium casei LMG S-19264T (=DSM 44701T), isolated from a smear-ripened cheese.</title>
        <authorList>
            <consortium name="US DOE Joint Genome Institute (JGI-PGF)"/>
            <person name="Walter F."/>
            <person name="Albersmeier A."/>
            <person name="Kalinowski J."/>
            <person name="Ruckert C."/>
        </authorList>
    </citation>
    <scope>NUCLEOTIDE SEQUENCE</scope>
    <source>
        <strain evidence="3">CGMCC 1.15758</strain>
    </source>
</reference>
<dbReference type="SUPFAM" id="SSF54523">
    <property type="entry name" value="Pili subunits"/>
    <property type="match status" value="1"/>
</dbReference>
<evidence type="ECO:0000313" key="4">
    <source>
        <dbReference type="Proteomes" id="UP000636949"/>
    </source>
</evidence>
<comment type="caution">
    <text evidence="3">The sequence shown here is derived from an EMBL/GenBank/DDBJ whole genome shotgun (WGS) entry which is preliminary data.</text>
</comment>